<feature type="non-terminal residue" evidence="16">
    <location>
        <position position="1"/>
    </location>
</feature>
<dbReference type="Gene3D" id="3.30.190.20">
    <property type="match status" value="1"/>
</dbReference>
<evidence type="ECO:0008006" key="17">
    <source>
        <dbReference type="Google" id="ProtNLM"/>
    </source>
</evidence>
<reference evidence="16" key="1">
    <citation type="journal article" date="2014" name="Front. Microbiol.">
        <title>High frequency of phylogenetically diverse reductive dehalogenase-homologous genes in deep subseafloor sedimentary metagenomes.</title>
        <authorList>
            <person name="Kawai M."/>
            <person name="Futagami T."/>
            <person name="Toyoda A."/>
            <person name="Takaki Y."/>
            <person name="Nishi S."/>
            <person name="Hori S."/>
            <person name="Arai W."/>
            <person name="Tsubouchi T."/>
            <person name="Morono Y."/>
            <person name="Uchiyama I."/>
            <person name="Ito T."/>
            <person name="Fujiyama A."/>
            <person name="Inagaki F."/>
            <person name="Takami H."/>
        </authorList>
    </citation>
    <scope>NUCLEOTIDE SEQUENCE</scope>
    <source>
        <strain evidence="16">Expedition CK06-06</strain>
    </source>
</reference>
<dbReference type="AlphaFoldDB" id="X1G2S7"/>
<keyword evidence="6" id="KW-0227">DNA damage</keyword>
<feature type="domain" description="UvrA DNA-binding" evidence="14">
    <location>
        <begin position="137"/>
        <end position="243"/>
    </location>
</feature>
<dbReference type="InterPro" id="IPR041102">
    <property type="entry name" value="UvrA_inter"/>
</dbReference>
<evidence type="ECO:0000256" key="6">
    <source>
        <dbReference type="ARBA" id="ARBA00022763"/>
    </source>
</evidence>
<organism evidence="16">
    <name type="scientific">marine sediment metagenome</name>
    <dbReference type="NCBI Taxonomy" id="412755"/>
    <lineage>
        <taxon>unclassified sequences</taxon>
        <taxon>metagenomes</taxon>
        <taxon>ecological metagenomes</taxon>
    </lineage>
</organism>
<dbReference type="EMBL" id="BARU01019397">
    <property type="protein sequence ID" value="GAH52211.1"/>
    <property type="molecule type" value="Genomic_DNA"/>
</dbReference>
<comment type="caution">
    <text evidence="16">The sequence shown here is derived from an EMBL/GenBank/DDBJ whole genome shotgun (WGS) entry which is preliminary data.</text>
</comment>
<dbReference type="InterPro" id="IPR041552">
    <property type="entry name" value="UvrA_DNA-bd"/>
</dbReference>
<keyword evidence="7" id="KW-0228">DNA excision</keyword>
<dbReference type="GO" id="GO:0006281">
    <property type="term" value="P:DNA repair"/>
    <property type="evidence" value="ECO:0007669"/>
    <property type="project" value="UniProtKB-KW"/>
</dbReference>
<gene>
    <name evidence="16" type="ORF">S03H2_31940</name>
</gene>
<dbReference type="GO" id="GO:0008270">
    <property type="term" value="F:zinc ion binding"/>
    <property type="evidence" value="ECO:0007669"/>
    <property type="project" value="UniProtKB-KW"/>
</dbReference>
<evidence type="ECO:0000256" key="9">
    <source>
        <dbReference type="ARBA" id="ARBA00022833"/>
    </source>
</evidence>
<feature type="non-terminal residue" evidence="16">
    <location>
        <position position="289"/>
    </location>
</feature>
<keyword evidence="8" id="KW-0863">Zinc-finger</keyword>
<dbReference type="Pfam" id="PF17755">
    <property type="entry name" value="UvrA_DNA-bind"/>
    <property type="match status" value="1"/>
</dbReference>
<evidence type="ECO:0000256" key="13">
    <source>
        <dbReference type="ARBA" id="ARBA00023204"/>
    </source>
</evidence>
<evidence type="ECO:0000256" key="1">
    <source>
        <dbReference type="ARBA" id="ARBA00004496"/>
    </source>
</evidence>
<evidence type="ECO:0000259" key="14">
    <source>
        <dbReference type="Pfam" id="PF17755"/>
    </source>
</evidence>
<evidence type="ECO:0000256" key="2">
    <source>
        <dbReference type="ARBA" id="ARBA00022490"/>
    </source>
</evidence>
<dbReference type="Gene3D" id="1.20.1580.10">
    <property type="entry name" value="ABC transporter ATPase like domain"/>
    <property type="match status" value="1"/>
</dbReference>
<evidence type="ECO:0000256" key="4">
    <source>
        <dbReference type="ARBA" id="ARBA00022737"/>
    </source>
</evidence>
<comment type="subcellular location">
    <subcellularLocation>
        <location evidence="1">Cytoplasm</location>
    </subcellularLocation>
</comment>
<dbReference type="GO" id="GO:0004518">
    <property type="term" value="F:nuclease activity"/>
    <property type="evidence" value="ECO:0007669"/>
    <property type="project" value="UniProtKB-KW"/>
</dbReference>
<evidence type="ECO:0000256" key="7">
    <source>
        <dbReference type="ARBA" id="ARBA00022769"/>
    </source>
</evidence>
<name>X1G2S7_9ZZZZ</name>
<keyword evidence="13" id="KW-0234">DNA repair</keyword>
<evidence type="ECO:0000313" key="16">
    <source>
        <dbReference type="EMBL" id="GAH52211.1"/>
    </source>
</evidence>
<evidence type="ECO:0000256" key="8">
    <source>
        <dbReference type="ARBA" id="ARBA00022771"/>
    </source>
</evidence>
<keyword evidence="9" id="KW-0862">Zinc</keyword>
<evidence type="ECO:0000259" key="15">
    <source>
        <dbReference type="Pfam" id="PF17760"/>
    </source>
</evidence>
<evidence type="ECO:0000256" key="3">
    <source>
        <dbReference type="ARBA" id="ARBA00022723"/>
    </source>
</evidence>
<dbReference type="GO" id="GO:0003677">
    <property type="term" value="F:DNA binding"/>
    <property type="evidence" value="ECO:0007669"/>
    <property type="project" value="UniProtKB-KW"/>
</dbReference>
<evidence type="ECO:0000256" key="5">
    <source>
        <dbReference type="ARBA" id="ARBA00022741"/>
    </source>
</evidence>
<dbReference type="GO" id="GO:0005524">
    <property type="term" value="F:ATP binding"/>
    <property type="evidence" value="ECO:0007669"/>
    <property type="project" value="UniProtKB-KW"/>
</dbReference>
<evidence type="ECO:0000256" key="10">
    <source>
        <dbReference type="ARBA" id="ARBA00022840"/>
    </source>
</evidence>
<dbReference type="PANTHER" id="PTHR43152:SF3">
    <property type="entry name" value="UVRABC SYSTEM PROTEIN A"/>
    <property type="match status" value="1"/>
</dbReference>
<dbReference type="Gene3D" id="1.10.8.280">
    <property type="entry name" value="ABC transporter ATPase domain-like"/>
    <property type="match status" value="1"/>
</dbReference>
<keyword evidence="12" id="KW-0238">DNA-binding</keyword>
<accession>X1G2S7</accession>
<keyword evidence="11" id="KW-0267">Excision nuclease</keyword>
<keyword evidence="10" id="KW-0067">ATP-binding</keyword>
<evidence type="ECO:0000256" key="11">
    <source>
        <dbReference type="ARBA" id="ARBA00022881"/>
    </source>
</evidence>
<feature type="domain" description="UvrA interaction" evidence="15">
    <location>
        <begin position="1"/>
        <end position="87"/>
    </location>
</feature>
<dbReference type="PANTHER" id="PTHR43152">
    <property type="entry name" value="UVRABC SYSTEM PROTEIN A"/>
    <property type="match status" value="1"/>
</dbReference>
<proteinExistence type="predicted"/>
<dbReference type="GO" id="GO:0005737">
    <property type="term" value="C:cytoplasm"/>
    <property type="evidence" value="ECO:0007669"/>
    <property type="project" value="UniProtKB-SubCell"/>
</dbReference>
<evidence type="ECO:0000256" key="12">
    <source>
        <dbReference type="ARBA" id="ARBA00023125"/>
    </source>
</evidence>
<keyword evidence="4" id="KW-0677">Repeat</keyword>
<protein>
    <recommendedName>
        <fullName evidence="17">UvrA DNA-binding domain-containing protein</fullName>
    </recommendedName>
</protein>
<keyword evidence="2" id="KW-0963">Cytoplasm</keyword>
<keyword evidence="3" id="KW-0479">Metal-binding</keyword>
<keyword evidence="5" id="KW-0547">Nucleotide-binding</keyword>
<dbReference type="Pfam" id="PF17760">
    <property type="entry name" value="UvrA_inter"/>
    <property type="match status" value="1"/>
</dbReference>
<sequence>APLVKDRKGEYQQVFSDLRKAGYARVRVDGHIYDLSQDFQLDKFKKHSIEAVVDRLVIGQSGSQSRIADSVETALKLGAGVVLVSIVEGEELLFSEHFACIHCSISLGEIAPRTFSFNSPHGACPNCSGLGVKMELDPDLVIPNRELSIAQGAIHPVWYSSWYYEQFESLARRHRFSLHTPVKNLTEQQYKLILYGEGGEAFRYRNRFGRVREYYNGFEGVIPRLERLFRDTESEHSRAHIERYMVSQPCPVCQGKRLKPEALAVTIGGRNIDEVSSMSVTRALEWVKT</sequence>